<feature type="domain" description="GST C-terminal" evidence="2">
    <location>
        <begin position="85"/>
        <end position="204"/>
    </location>
</feature>
<dbReference type="PROSITE" id="PS50404">
    <property type="entry name" value="GST_NTER"/>
    <property type="match status" value="1"/>
</dbReference>
<dbReference type="Proteomes" id="UP000317894">
    <property type="component" value="Unassembled WGS sequence"/>
</dbReference>
<dbReference type="Pfam" id="PF13409">
    <property type="entry name" value="GST_N_2"/>
    <property type="match status" value="1"/>
</dbReference>
<evidence type="ECO:0000313" key="3">
    <source>
        <dbReference type="EMBL" id="TRW16834.1"/>
    </source>
</evidence>
<dbReference type="PROSITE" id="PS50405">
    <property type="entry name" value="GST_CTER"/>
    <property type="match status" value="1"/>
</dbReference>
<evidence type="ECO:0000259" key="1">
    <source>
        <dbReference type="PROSITE" id="PS50404"/>
    </source>
</evidence>
<evidence type="ECO:0000259" key="2">
    <source>
        <dbReference type="PROSITE" id="PS50405"/>
    </source>
</evidence>
<dbReference type="SFLD" id="SFLDG00358">
    <property type="entry name" value="Main_(cytGST)"/>
    <property type="match status" value="1"/>
</dbReference>
<dbReference type="CDD" id="cd03051">
    <property type="entry name" value="GST_N_GTT2_like"/>
    <property type="match status" value="1"/>
</dbReference>
<dbReference type="EMBL" id="VJWA01000001">
    <property type="protein sequence ID" value="TRW16834.1"/>
    <property type="molecule type" value="Genomic_DNA"/>
</dbReference>
<reference evidence="3 4" key="1">
    <citation type="submission" date="2019-07" db="EMBL/GenBank/DDBJ databases">
        <title>Novel species isolated from glacier.</title>
        <authorList>
            <person name="Liu Q."/>
            <person name="Xin Y.-H."/>
        </authorList>
    </citation>
    <scope>NUCLEOTIDE SEQUENCE [LARGE SCALE GENOMIC DNA]</scope>
    <source>
        <strain evidence="3 4">LB1R16</strain>
    </source>
</reference>
<dbReference type="AlphaFoldDB" id="A0A552UF56"/>
<dbReference type="InterPro" id="IPR050983">
    <property type="entry name" value="GST_Omega/HSP26"/>
</dbReference>
<protein>
    <submittedName>
        <fullName evidence="3">Glutathione S-transferase family protein</fullName>
    </submittedName>
</protein>
<sequence length="204" mass="22399">MKFYDSIGPNPHVVRIVAAEKGIGLDTVEVDLMAGENRQPAYAAKNASGTTPALELECGTTVCEITVIAEYLEELHPSPPLIGTTPEERAETRMWVRRIDLGIVEPMTNGFRATEGRRLFEKRMLLASVEAGAELKTIARDKLLWLDGQMAGRTHVCGDRFTLADILLFAFLKFGATVGQPMPEEATWLPEWFARVGARPSAAA</sequence>
<dbReference type="Gene3D" id="3.40.30.10">
    <property type="entry name" value="Glutaredoxin"/>
    <property type="match status" value="1"/>
</dbReference>
<gene>
    <name evidence="3" type="ORF">FMM06_01090</name>
</gene>
<dbReference type="SFLD" id="SFLDS00019">
    <property type="entry name" value="Glutathione_Transferase_(cytos"/>
    <property type="match status" value="1"/>
</dbReference>
<keyword evidence="3" id="KW-0808">Transferase</keyword>
<dbReference type="InterPro" id="IPR040079">
    <property type="entry name" value="Glutathione_S-Trfase"/>
</dbReference>
<accession>A0A552UF56</accession>
<dbReference type="SUPFAM" id="SSF47616">
    <property type="entry name" value="GST C-terminal domain-like"/>
    <property type="match status" value="1"/>
</dbReference>
<name>A0A552UF56_9SPHN</name>
<comment type="caution">
    <text evidence="3">The sequence shown here is derived from an EMBL/GenBank/DDBJ whole genome shotgun (WGS) entry which is preliminary data.</text>
</comment>
<dbReference type="InterPro" id="IPR034345">
    <property type="entry name" value="Gtt2-like_N"/>
</dbReference>
<keyword evidence="4" id="KW-1185">Reference proteome</keyword>
<dbReference type="PANTHER" id="PTHR43968:SF6">
    <property type="entry name" value="GLUTATHIONE S-TRANSFERASE OMEGA"/>
    <property type="match status" value="1"/>
</dbReference>
<dbReference type="GO" id="GO:0016740">
    <property type="term" value="F:transferase activity"/>
    <property type="evidence" value="ECO:0007669"/>
    <property type="project" value="UniProtKB-KW"/>
</dbReference>
<dbReference type="Gene3D" id="1.20.1050.10">
    <property type="match status" value="1"/>
</dbReference>
<dbReference type="Pfam" id="PF00043">
    <property type="entry name" value="GST_C"/>
    <property type="match status" value="1"/>
</dbReference>
<evidence type="ECO:0000313" key="4">
    <source>
        <dbReference type="Proteomes" id="UP000317894"/>
    </source>
</evidence>
<dbReference type="RefSeq" id="WP_143554378.1">
    <property type="nucleotide sequence ID" value="NZ_VJWA01000001.1"/>
</dbReference>
<feature type="domain" description="GST N-terminal" evidence="1">
    <location>
        <begin position="1"/>
        <end position="80"/>
    </location>
</feature>
<dbReference type="OrthoDB" id="5293590at2"/>
<dbReference type="InterPro" id="IPR036249">
    <property type="entry name" value="Thioredoxin-like_sf"/>
</dbReference>
<dbReference type="GO" id="GO:0005737">
    <property type="term" value="C:cytoplasm"/>
    <property type="evidence" value="ECO:0007669"/>
    <property type="project" value="TreeGrafter"/>
</dbReference>
<dbReference type="InterPro" id="IPR004045">
    <property type="entry name" value="Glutathione_S-Trfase_N"/>
</dbReference>
<dbReference type="InterPro" id="IPR004046">
    <property type="entry name" value="GST_C"/>
</dbReference>
<dbReference type="SUPFAM" id="SSF52833">
    <property type="entry name" value="Thioredoxin-like"/>
    <property type="match status" value="1"/>
</dbReference>
<organism evidence="3 4">
    <name type="scientific">Glacieibacterium frigidum</name>
    <dbReference type="NCBI Taxonomy" id="2593303"/>
    <lineage>
        <taxon>Bacteria</taxon>
        <taxon>Pseudomonadati</taxon>
        <taxon>Pseudomonadota</taxon>
        <taxon>Alphaproteobacteria</taxon>
        <taxon>Sphingomonadales</taxon>
        <taxon>Sphingosinicellaceae</taxon>
        <taxon>Glacieibacterium</taxon>
    </lineage>
</organism>
<dbReference type="PANTHER" id="PTHR43968">
    <property type="match status" value="1"/>
</dbReference>
<dbReference type="InterPro" id="IPR036282">
    <property type="entry name" value="Glutathione-S-Trfase_C_sf"/>
</dbReference>
<dbReference type="InterPro" id="IPR010987">
    <property type="entry name" value="Glutathione-S-Trfase_C-like"/>
</dbReference>
<proteinExistence type="predicted"/>